<proteinExistence type="predicted"/>
<comment type="caution">
    <text evidence="1">The sequence shown here is derived from an EMBL/GenBank/DDBJ whole genome shotgun (WGS) entry which is preliminary data.</text>
</comment>
<evidence type="ECO:0000313" key="2">
    <source>
        <dbReference type="Proteomes" id="UP001164250"/>
    </source>
</evidence>
<dbReference type="Proteomes" id="UP001164250">
    <property type="component" value="Chromosome 3"/>
</dbReference>
<keyword evidence="2" id="KW-1185">Reference proteome</keyword>
<dbReference type="EMBL" id="CM047899">
    <property type="protein sequence ID" value="KAJ0101031.1"/>
    <property type="molecule type" value="Genomic_DNA"/>
</dbReference>
<reference evidence="2" key="1">
    <citation type="journal article" date="2023" name="G3 (Bethesda)">
        <title>Genome assembly and association tests identify interacting loci associated with vigor, precocity, and sex in interspecific pistachio rootstocks.</title>
        <authorList>
            <person name="Palmer W."/>
            <person name="Jacygrad E."/>
            <person name="Sagayaradj S."/>
            <person name="Cavanaugh K."/>
            <person name="Han R."/>
            <person name="Bertier L."/>
            <person name="Beede B."/>
            <person name="Kafkas S."/>
            <person name="Golino D."/>
            <person name="Preece J."/>
            <person name="Michelmore R."/>
        </authorList>
    </citation>
    <scope>NUCLEOTIDE SEQUENCE [LARGE SCALE GENOMIC DNA]</scope>
</reference>
<sequence>MMLIICCTLFYFSFKIMYQQDIYCIDLMKLLSMSVKANQLMPSIILHNISEQTPLPPLFFLL</sequence>
<evidence type="ECO:0000313" key="1">
    <source>
        <dbReference type="EMBL" id="KAJ0101031.1"/>
    </source>
</evidence>
<accession>A0ACC1BPK5</accession>
<name>A0ACC1BPK5_9ROSI</name>
<gene>
    <name evidence="1" type="ORF">Patl1_04908</name>
</gene>
<organism evidence="1 2">
    <name type="scientific">Pistacia atlantica</name>
    <dbReference type="NCBI Taxonomy" id="434234"/>
    <lineage>
        <taxon>Eukaryota</taxon>
        <taxon>Viridiplantae</taxon>
        <taxon>Streptophyta</taxon>
        <taxon>Embryophyta</taxon>
        <taxon>Tracheophyta</taxon>
        <taxon>Spermatophyta</taxon>
        <taxon>Magnoliopsida</taxon>
        <taxon>eudicotyledons</taxon>
        <taxon>Gunneridae</taxon>
        <taxon>Pentapetalae</taxon>
        <taxon>rosids</taxon>
        <taxon>malvids</taxon>
        <taxon>Sapindales</taxon>
        <taxon>Anacardiaceae</taxon>
        <taxon>Pistacia</taxon>
    </lineage>
</organism>
<protein>
    <submittedName>
        <fullName evidence="1">Uncharacterized protein</fullName>
    </submittedName>
</protein>